<feature type="non-terminal residue" evidence="2">
    <location>
        <position position="247"/>
    </location>
</feature>
<accession>A0A246S6J7</accession>
<protein>
    <submittedName>
        <fullName evidence="2">Carbohydrate kinase</fullName>
    </submittedName>
</protein>
<sequence length="247" mass="25968">MLRPLYKAAQVQELDRRTIAGGIDGFALMQRAASSAWHSFRSRWPQARSITVLCGGGNNGGDGHVLAALAMQSGLKVQRITLKSVDELSGDAARATELATSAGVGCEEWHAGIELTGEVIVDALLGTGLTGEVEGRFKRAIEMINASDQPVLAIDIPSGLVADTGNVPGIAVKAACTVTFIGDKVGLHTGDAPAYTGEIDFRPLGVKAQAYFDIFPTAWRLDDSLLAAAFAPRLRTSPKGDMGHVLV</sequence>
<dbReference type="Pfam" id="PF03853">
    <property type="entry name" value="YjeF_N"/>
    <property type="match status" value="1"/>
</dbReference>
<dbReference type="Gene3D" id="3.40.50.10260">
    <property type="entry name" value="YjeF N-terminal domain"/>
    <property type="match status" value="1"/>
</dbReference>
<comment type="caution">
    <text evidence="2">The sequence shown here is derived from an EMBL/GenBank/DDBJ whole genome shotgun (WGS) entry which is preliminary data.</text>
</comment>
<name>A0A246S6J7_9GAMM</name>
<dbReference type="AlphaFoldDB" id="A0A246S6J7"/>
<dbReference type="RefSeq" id="WP_240513106.1">
    <property type="nucleotide sequence ID" value="NZ_JPUA01000003.1"/>
</dbReference>
<keyword evidence="2" id="KW-0808">Transferase</keyword>
<dbReference type="STRING" id="213554.FF32_17820"/>
<dbReference type="HAMAP" id="MF_01966">
    <property type="entry name" value="NADHX_epimerase"/>
    <property type="match status" value="1"/>
</dbReference>
<dbReference type="InterPro" id="IPR004443">
    <property type="entry name" value="YjeF_N_dom"/>
</dbReference>
<keyword evidence="3" id="KW-1185">Reference proteome</keyword>
<dbReference type="NCBIfam" id="TIGR00197">
    <property type="entry name" value="yjeF_nterm"/>
    <property type="match status" value="1"/>
</dbReference>
<proteinExistence type="inferred from homology"/>
<keyword evidence="2" id="KW-0418">Kinase</keyword>
<evidence type="ECO:0000313" key="2">
    <source>
        <dbReference type="EMBL" id="OWV31513.1"/>
    </source>
</evidence>
<dbReference type="Proteomes" id="UP000197334">
    <property type="component" value="Unassembled WGS sequence"/>
</dbReference>
<organism evidence="2 3">
    <name type="scientific">Halomonas campaniensis</name>
    <dbReference type="NCBI Taxonomy" id="213554"/>
    <lineage>
        <taxon>Bacteria</taxon>
        <taxon>Pseudomonadati</taxon>
        <taxon>Pseudomonadota</taxon>
        <taxon>Gammaproteobacteria</taxon>
        <taxon>Oceanospirillales</taxon>
        <taxon>Halomonadaceae</taxon>
        <taxon>Halomonas</taxon>
    </lineage>
</organism>
<feature type="domain" description="YjeF N-terminal" evidence="1">
    <location>
        <begin position="11"/>
        <end position="212"/>
    </location>
</feature>
<evidence type="ECO:0000259" key="1">
    <source>
        <dbReference type="PROSITE" id="PS51385"/>
    </source>
</evidence>
<reference evidence="2 3" key="1">
    <citation type="submission" date="2014-08" db="EMBL/GenBank/DDBJ databases">
        <title>Draft genome sequence of a novel L-asparaginase producing marine bacterium, Halomonas campaniensis.</title>
        <authorList>
            <person name="Sundarakrishnan B."/>
            <person name="Moushumi Priya A."/>
            <person name="Raman G."/>
            <person name="Sakthivel N."/>
            <person name="Park S."/>
            <person name="Jayachandran S."/>
        </authorList>
    </citation>
    <scope>NUCLEOTIDE SEQUENCE [LARGE SCALE GENOMIC DNA]</scope>
    <source>
        <strain evidence="2 3">SK03</strain>
    </source>
</reference>
<gene>
    <name evidence="2" type="ORF">JI62_01830</name>
</gene>
<dbReference type="InterPro" id="IPR036652">
    <property type="entry name" value="YjeF_N_dom_sf"/>
</dbReference>
<dbReference type="EMBL" id="JPUA01000003">
    <property type="protein sequence ID" value="OWV31513.1"/>
    <property type="molecule type" value="Genomic_DNA"/>
</dbReference>
<evidence type="ECO:0000313" key="3">
    <source>
        <dbReference type="Proteomes" id="UP000197334"/>
    </source>
</evidence>
<dbReference type="PROSITE" id="PS51385">
    <property type="entry name" value="YJEF_N"/>
    <property type="match status" value="1"/>
</dbReference>
<dbReference type="SUPFAM" id="SSF64153">
    <property type="entry name" value="YjeF N-terminal domain-like"/>
    <property type="match status" value="1"/>
</dbReference>
<dbReference type="GO" id="GO:0016301">
    <property type="term" value="F:kinase activity"/>
    <property type="evidence" value="ECO:0007669"/>
    <property type="project" value="UniProtKB-KW"/>
</dbReference>